<evidence type="ECO:0000313" key="1">
    <source>
        <dbReference type="EMBL" id="QEG40788.1"/>
    </source>
</evidence>
<reference evidence="1 2" key="1">
    <citation type="submission" date="2019-08" db="EMBL/GenBank/DDBJ databases">
        <title>Deep-cultivation of Planctomycetes and their phenomic and genomic characterization uncovers novel biology.</title>
        <authorList>
            <person name="Wiegand S."/>
            <person name="Jogler M."/>
            <person name="Boedeker C."/>
            <person name="Pinto D."/>
            <person name="Vollmers J."/>
            <person name="Rivas-Marin E."/>
            <person name="Kohn T."/>
            <person name="Peeters S.H."/>
            <person name="Heuer A."/>
            <person name="Rast P."/>
            <person name="Oberbeckmann S."/>
            <person name="Bunk B."/>
            <person name="Jeske O."/>
            <person name="Meyerdierks A."/>
            <person name="Storesund J.E."/>
            <person name="Kallscheuer N."/>
            <person name="Luecker S."/>
            <person name="Lage O.M."/>
            <person name="Pohl T."/>
            <person name="Merkel B.J."/>
            <person name="Hornburger P."/>
            <person name="Mueller R.-W."/>
            <person name="Bruemmer F."/>
            <person name="Labrenz M."/>
            <person name="Spormann A.M."/>
            <person name="Op den Camp H."/>
            <person name="Overmann J."/>
            <person name="Amann R."/>
            <person name="Jetten M.S.M."/>
            <person name="Mascher T."/>
            <person name="Medema M.H."/>
            <person name="Devos D.P."/>
            <person name="Kaster A.-K."/>
            <person name="Ovreas L."/>
            <person name="Rohde M."/>
            <person name="Galperin M.Y."/>
            <person name="Jogler C."/>
        </authorList>
    </citation>
    <scope>NUCLEOTIDE SEQUENCE [LARGE SCALE GENOMIC DNA]</scope>
    <source>
        <strain evidence="1 2">UC8</strain>
    </source>
</reference>
<dbReference type="AlphaFoldDB" id="A0A5B9QP42"/>
<accession>A0A5B9QP42</accession>
<dbReference type="KEGG" id="rul:UC8_28060"/>
<sequence>MMFMRLDRQQYSGLLSVREGNSHRCRVQTKWLARNTRKKAG</sequence>
<name>A0A5B9QP42_9BACT</name>
<dbReference type="Proteomes" id="UP000325286">
    <property type="component" value="Chromosome"/>
</dbReference>
<proteinExistence type="predicted"/>
<keyword evidence="2" id="KW-1185">Reference proteome</keyword>
<organism evidence="1 2">
    <name type="scientific">Roseimaritima ulvae</name>
    <dbReference type="NCBI Taxonomy" id="980254"/>
    <lineage>
        <taxon>Bacteria</taxon>
        <taxon>Pseudomonadati</taxon>
        <taxon>Planctomycetota</taxon>
        <taxon>Planctomycetia</taxon>
        <taxon>Pirellulales</taxon>
        <taxon>Pirellulaceae</taxon>
        <taxon>Roseimaritima</taxon>
    </lineage>
</organism>
<evidence type="ECO:0000313" key="2">
    <source>
        <dbReference type="Proteomes" id="UP000325286"/>
    </source>
</evidence>
<dbReference type="EMBL" id="CP042914">
    <property type="protein sequence ID" value="QEG40788.1"/>
    <property type="molecule type" value="Genomic_DNA"/>
</dbReference>
<gene>
    <name evidence="1" type="ORF">UC8_28060</name>
</gene>
<protein>
    <submittedName>
        <fullName evidence="1">Uncharacterized protein</fullName>
    </submittedName>
</protein>